<organism evidence="2 3">
    <name type="scientific">Liquidambar formosana</name>
    <name type="common">Formosan gum</name>
    <dbReference type="NCBI Taxonomy" id="63359"/>
    <lineage>
        <taxon>Eukaryota</taxon>
        <taxon>Viridiplantae</taxon>
        <taxon>Streptophyta</taxon>
        <taxon>Embryophyta</taxon>
        <taxon>Tracheophyta</taxon>
        <taxon>Spermatophyta</taxon>
        <taxon>Magnoliopsida</taxon>
        <taxon>eudicotyledons</taxon>
        <taxon>Gunneridae</taxon>
        <taxon>Pentapetalae</taxon>
        <taxon>Saxifragales</taxon>
        <taxon>Altingiaceae</taxon>
        <taxon>Liquidambar</taxon>
    </lineage>
</organism>
<dbReference type="Pfam" id="PF15365">
    <property type="entry name" value="PNRC"/>
    <property type="match status" value="1"/>
</dbReference>
<dbReference type="GO" id="GO:0016071">
    <property type="term" value="P:mRNA metabolic process"/>
    <property type="evidence" value="ECO:0007669"/>
    <property type="project" value="UniProtKB-ARBA"/>
</dbReference>
<feature type="transmembrane region" description="Helical" evidence="1">
    <location>
        <begin position="20"/>
        <end position="41"/>
    </location>
</feature>
<protein>
    <submittedName>
        <fullName evidence="2">Uncharacterized protein</fullName>
    </submittedName>
</protein>
<dbReference type="PANTHER" id="PTHR33670:SF17">
    <property type="entry name" value="ANTHER-SPECIFIC PROLINE-RICH PROTEIN APG"/>
    <property type="match status" value="1"/>
</dbReference>
<gene>
    <name evidence="2" type="ORF">L1049_012754</name>
</gene>
<dbReference type="Proteomes" id="UP001415857">
    <property type="component" value="Unassembled WGS sequence"/>
</dbReference>
<comment type="caution">
    <text evidence="2">The sequence shown here is derived from an EMBL/GenBank/DDBJ whole genome shotgun (WGS) entry which is preliminary data.</text>
</comment>
<name>A0AAP0RLI2_LIQFO</name>
<evidence type="ECO:0000313" key="2">
    <source>
        <dbReference type="EMBL" id="KAK9279079.1"/>
    </source>
</evidence>
<reference evidence="2 3" key="1">
    <citation type="journal article" date="2024" name="Plant J.">
        <title>Genome sequences and population genomics reveal climatic adaptation and genomic divergence between two closely related sweetgum species.</title>
        <authorList>
            <person name="Xu W.Q."/>
            <person name="Ren C.Q."/>
            <person name="Zhang X.Y."/>
            <person name="Comes H.P."/>
            <person name="Liu X.H."/>
            <person name="Li Y.G."/>
            <person name="Kettle C.J."/>
            <person name="Jalonen R."/>
            <person name="Gaisberger H."/>
            <person name="Ma Y.Z."/>
            <person name="Qiu Y.X."/>
        </authorList>
    </citation>
    <scope>NUCLEOTIDE SEQUENCE [LARGE SCALE GENOMIC DNA]</scope>
    <source>
        <strain evidence="2">Hangzhou</strain>
    </source>
</reference>
<keyword evidence="1" id="KW-0472">Membrane</keyword>
<evidence type="ECO:0000313" key="3">
    <source>
        <dbReference type="Proteomes" id="UP001415857"/>
    </source>
</evidence>
<dbReference type="AlphaFoldDB" id="A0AAP0RLI2"/>
<accession>A0AAP0RLI2</accession>
<dbReference type="PANTHER" id="PTHR33670">
    <property type="entry name" value="SPLICING FACTOR, PROLINE- AND GLUTAMINE-RICH-LIKE"/>
    <property type="match status" value="1"/>
</dbReference>
<keyword evidence="3" id="KW-1185">Reference proteome</keyword>
<evidence type="ECO:0000256" key="1">
    <source>
        <dbReference type="SAM" id="Phobius"/>
    </source>
</evidence>
<keyword evidence="1" id="KW-1133">Transmembrane helix</keyword>
<proteinExistence type="predicted"/>
<dbReference type="EMBL" id="JBBPBK010000008">
    <property type="protein sequence ID" value="KAK9279079.1"/>
    <property type="molecule type" value="Genomic_DNA"/>
</dbReference>
<sequence>MPDMVPKQIRLTELNLVAGFYVGSAFIASPLPSSLPLPSFFMKNKVLSKTDDDATMFIASPLPSSLPLPDFFRTNIVLTQTDDDATSDLWRMLQLNGF</sequence>
<keyword evidence="1" id="KW-0812">Transmembrane</keyword>
<dbReference type="InterPro" id="IPR028322">
    <property type="entry name" value="PNRC-like_rgn"/>
</dbReference>